<reference evidence="7" key="1">
    <citation type="journal article" date="2018" name="Nat. Genet.">
        <title>Extensive intraspecific gene order and gene structural variations between Mo17 and other maize genomes.</title>
        <authorList>
            <person name="Sun S."/>
            <person name="Zhou Y."/>
            <person name="Chen J."/>
            <person name="Shi J."/>
            <person name="Zhao H."/>
            <person name="Zhao H."/>
            <person name="Song W."/>
            <person name="Zhang M."/>
            <person name="Cui Y."/>
            <person name="Dong X."/>
            <person name="Liu H."/>
            <person name="Ma X."/>
            <person name="Jiao Y."/>
            <person name="Wang B."/>
            <person name="Wei X."/>
            <person name="Stein J.C."/>
            <person name="Glaubitz J.C."/>
            <person name="Lu F."/>
            <person name="Yu G."/>
            <person name="Liang C."/>
            <person name="Fengler K."/>
            <person name="Li B."/>
            <person name="Rafalski A."/>
            <person name="Schnable P.S."/>
            <person name="Ware D.H."/>
            <person name="Buckler E.S."/>
            <person name="Lai J."/>
        </authorList>
    </citation>
    <scope>NUCLEOTIDE SEQUENCE [LARGE SCALE GENOMIC DNA]</scope>
    <source>
        <tissue evidence="7">Seedling</tissue>
    </source>
</reference>
<dbReference type="PROSITE" id="PS51671">
    <property type="entry name" value="ACT"/>
    <property type="match status" value="3"/>
</dbReference>
<organism evidence="7">
    <name type="scientific">Zea mays</name>
    <name type="common">Maize</name>
    <dbReference type="NCBI Taxonomy" id="4577"/>
    <lineage>
        <taxon>Eukaryota</taxon>
        <taxon>Viridiplantae</taxon>
        <taxon>Streptophyta</taxon>
        <taxon>Embryophyta</taxon>
        <taxon>Tracheophyta</taxon>
        <taxon>Spermatophyta</taxon>
        <taxon>Magnoliopsida</taxon>
        <taxon>Liliopsida</taxon>
        <taxon>Poales</taxon>
        <taxon>Poaceae</taxon>
        <taxon>PACMAD clade</taxon>
        <taxon>Panicoideae</taxon>
        <taxon>Andropogonodae</taxon>
        <taxon>Andropogoneae</taxon>
        <taxon>Tripsacinae</taxon>
        <taxon>Zea</taxon>
    </lineage>
</organism>
<dbReference type="CDD" id="cd04897">
    <property type="entry name" value="ACT_ACR_3"/>
    <property type="match status" value="1"/>
</dbReference>
<dbReference type="AlphaFoldDB" id="A0A317Y7V0"/>
<comment type="function">
    <text evidence="2">Binds amino acids.</text>
</comment>
<feature type="region of interest" description="Disordered" evidence="3">
    <location>
        <begin position="1"/>
        <end position="130"/>
    </location>
</feature>
<evidence type="ECO:0000256" key="2">
    <source>
        <dbReference type="RuleBase" id="RU369043"/>
    </source>
</evidence>
<accession>A0A317Y7V0</accession>
<dbReference type="Gene3D" id="3.30.70.260">
    <property type="match status" value="2"/>
</dbReference>
<dbReference type="PANTHER" id="PTHR31096:SF15">
    <property type="entry name" value="ACT DOMAIN-CONTAINING PROTEIN ACR"/>
    <property type="match status" value="1"/>
</dbReference>
<evidence type="ECO:0000256" key="4">
    <source>
        <dbReference type="SAM" id="Phobius"/>
    </source>
</evidence>
<feature type="transmembrane region" description="Helical" evidence="4">
    <location>
        <begin position="312"/>
        <end position="335"/>
    </location>
</feature>
<feature type="compositionally biased region" description="Polar residues" evidence="3">
    <location>
        <begin position="101"/>
        <end position="116"/>
    </location>
</feature>
<dbReference type="InterPro" id="IPR007275">
    <property type="entry name" value="YTH_domain"/>
</dbReference>
<feature type="region of interest" description="Disordered" evidence="3">
    <location>
        <begin position="239"/>
        <end position="264"/>
    </location>
</feature>
<feature type="domain" description="YTH" evidence="5">
    <location>
        <begin position="435"/>
        <end position="571"/>
    </location>
</feature>
<gene>
    <name evidence="7" type="primary">ACR4_2</name>
    <name evidence="7" type="ORF">Zm00014a_031624</name>
</gene>
<evidence type="ECO:0000256" key="3">
    <source>
        <dbReference type="SAM" id="MobiDB-lite"/>
    </source>
</evidence>
<proteinExistence type="predicted"/>
<evidence type="ECO:0000259" key="5">
    <source>
        <dbReference type="PROSITE" id="PS50882"/>
    </source>
</evidence>
<feature type="transmembrane region" description="Helical" evidence="4">
    <location>
        <begin position="279"/>
        <end position="300"/>
    </location>
</feature>
<dbReference type="Gene3D" id="3.10.590.10">
    <property type="entry name" value="ph1033 like domains"/>
    <property type="match status" value="1"/>
</dbReference>
<dbReference type="InterPro" id="IPR045865">
    <property type="entry name" value="ACT-like_dom_sf"/>
</dbReference>
<evidence type="ECO:0000256" key="1">
    <source>
        <dbReference type="ARBA" id="ARBA00022737"/>
    </source>
</evidence>
<keyword evidence="1 2" id="KW-0677">Repeat</keyword>
<dbReference type="SUPFAM" id="SSF55021">
    <property type="entry name" value="ACT-like"/>
    <property type="match status" value="3"/>
</dbReference>
<dbReference type="InterPro" id="IPR040217">
    <property type="entry name" value="ACR1-12"/>
</dbReference>
<name>A0A317Y7V0_MAIZE</name>
<feature type="compositionally biased region" description="Basic and acidic residues" evidence="3">
    <location>
        <begin position="748"/>
        <end position="770"/>
    </location>
</feature>
<sequence>MSQLKNPKTAKKGEETTVAKSEKRGQESKTNAKKKILGRSRKCAHAEPDGENRNGCSSTDADENSLAETAASDQERKVVLQELRIEVDTSRADNSNDNKENLSSAPSDEEALNNSHSENENRQLENNENVPLNENVALKVAKLQSKVHQEQPGKLKKTTNPRPFRLRTDERGVLKEAKPEKRQPFTENNSTAVLKDANRGVTKKRSTQIVTAQQLDESSSRPAVNSIQCRAVKPERVSRVASSTRRAKTASDLMAPSSRTGKKRKAATVQSTLIGRKQVLSNSGIASISVVLIALVIRGIDRVRKATIGGVTIDGLLVAAAGFLIGLAFVLIRFFTTQCAPDVFWNQLLAIPLAQLPPYVELVLQNLITDSEYFLCQSFHLSEGSLGLRVDRLQEDVDLLLLHHRRYHAACWNATAGQEHGDEQAQDDCKWRRIPTFGDWNLRDDMPVTQYLQAGTSSSLCRRQRRTTTRICSRCPSVPAKPYNYKKVNGSGQFCGVAEMIGPVDFDRSVDYWQQDKWSGQFPVKWHIIKDVPNNLLRHIILENNDNKPVTNSRDTQEVDSANKYGTLLEVVQVLTDLKLTIKRAYISSDGEWFMDVFHVVDQDGNKLYDCQVIDRIEQSLGAGSLSFRGPPERAVAVEAEAEEAQTTIELVGRDRPGLLSEVFAVLADLRCNVVASEVWTHDGRVAALVHVTDADTLGAIEDPARLDTAKRLLRHVLRGSSRDKKAARAAVSARVVEHAPRRLHQMMRADRSARRDGEGECEGDGERENGGAGMPVVAVEDCAERGYTLVNVRCRDRAKLLFDTVCTLTDMQYVVFHGTVIAEGSEAYQEYYIRHLDDSAASSGEERERLRRGLEAAIQRRYTEGLRLELCCEDRVGLLSDVTRVFREHGLSVTHAEVGTRGARAANVFYVVDASSGEPVQAQAVAAVRAEIGEQLLFVREHQDAAAAAANGTRSTVAGGRRSLGNMIRSRSEKFLYNLGLIRSCS</sequence>
<dbReference type="Pfam" id="PF01842">
    <property type="entry name" value="ACT"/>
    <property type="match status" value="2"/>
</dbReference>
<feature type="compositionally biased region" description="Basic residues" evidence="3">
    <location>
        <begin position="31"/>
        <end position="43"/>
    </location>
</feature>
<feature type="region of interest" description="Disordered" evidence="3">
    <location>
        <begin position="747"/>
        <end position="773"/>
    </location>
</feature>
<dbReference type="Pfam" id="PF04146">
    <property type="entry name" value="YTH"/>
    <property type="match status" value="1"/>
</dbReference>
<feature type="compositionally biased region" description="Basic and acidic residues" evidence="3">
    <location>
        <begin position="11"/>
        <end position="27"/>
    </location>
</feature>
<evidence type="ECO:0000313" key="7">
    <source>
        <dbReference type="EMBL" id="PWZ54553.1"/>
    </source>
</evidence>
<evidence type="ECO:0000259" key="6">
    <source>
        <dbReference type="PROSITE" id="PS51671"/>
    </source>
</evidence>
<keyword evidence="4" id="KW-0472">Membrane</keyword>
<dbReference type="EMBL" id="NCVQ01000001">
    <property type="protein sequence ID" value="PWZ54553.1"/>
    <property type="molecule type" value="Genomic_DNA"/>
</dbReference>
<feature type="domain" description="ACT" evidence="6">
    <location>
        <begin position="556"/>
        <end position="631"/>
    </location>
</feature>
<keyword evidence="4" id="KW-1133">Transmembrane helix</keyword>
<dbReference type="Proteomes" id="UP000251960">
    <property type="component" value="Chromosome 1"/>
</dbReference>
<comment type="caution">
    <text evidence="7">The sequence shown here is derived from an EMBL/GenBank/DDBJ whole genome shotgun (WGS) entry which is preliminary data.</text>
</comment>
<dbReference type="GO" id="GO:0003723">
    <property type="term" value="F:RNA binding"/>
    <property type="evidence" value="ECO:0007669"/>
    <property type="project" value="InterPro"/>
</dbReference>
<dbReference type="CDD" id="cd21134">
    <property type="entry name" value="YTH"/>
    <property type="match status" value="1"/>
</dbReference>
<keyword evidence="4" id="KW-0812">Transmembrane</keyword>
<feature type="domain" description="ACT" evidence="6">
    <location>
        <begin position="648"/>
        <end position="732"/>
    </location>
</feature>
<dbReference type="GO" id="GO:0016597">
    <property type="term" value="F:amino acid binding"/>
    <property type="evidence" value="ECO:0007669"/>
    <property type="project" value="UniProtKB-UniRule"/>
</dbReference>
<feature type="compositionally biased region" description="Basic and acidic residues" evidence="3">
    <location>
        <begin position="73"/>
        <end position="100"/>
    </location>
</feature>
<dbReference type="PANTHER" id="PTHR31096">
    <property type="entry name" value="ACT DOMAIN-CONTAINING PROTEIN ACR4-RELATED"/>
    <property type="match status" value="1"/>
</dbReference>
<dbReference type="PROSITE" id="PS50882">
    <property type="entry name" value="YTH"/>
    <property type="match status" value="1"/>
</dbReference>
<dbReference type="InterPro" id="IPR002912">
    <property type="entry name" value="ACT_dom"/>
</dbReference>
<feature type="domain" description="ACT" evidence="6">
    <location>
        <begin position="868"/>
        <end position="943"/>
    </location>
</feature>
<protein>
    <recommendedName>
        <fullName evidence="2">ACT domain-containing protein ACR</fullName>
    </recommendedName>
    <alternativeName>
        <fullName evidence="2">Protein ACT DOMAIN REPEATS</fullName>
    </alternativeName>
</protein>
<dbReference type="ExpressionAtlas" id="A0A317Y7V0">
    <property type="expression patterns" value="baseline and differential"/>
</dbReference>